<dbReference type="Proteomes" id="UP001161422">
    <property type="component" value="Unassembled WGS sequence"/>
</dbReference>
<evidence type="ECO:0000259" key="3">
    <source>
        <dbReference type="Pfam" id="PF13505"/>
    </source>
</evidence>
<dbReference type="SUPFAM" id="SSF56925">
    <property type="entry name" value="OMPA-like"/>
    <property type="match status" value="1"/>
</dbReference>
<comment type="caution">
    <text evidence="4">The sequence shown here is derived from an EMBL/GenBank/DDBJ whole genome shotgun (WGS) entry which is preliminary data.</text>
</comment>
<dbReference type="InterPro" id="IPR011250">
    <property type="entry name" value="OMP/PagP_B-barrel"/>
</dbReference>
<keyword evidence="5" id="KW-1185">Reference proteome</keyword>
<reference evidence="4" key="1">
    <citation type="journal article" date="2014" name="Int. J. Syst. Evol. Microbiol.">
        <title>Complete genome sequence of Corynebacterium casei LMG S-19264T (=DSM 44701T), isolated from a smear-ripened cheese.</title>
        <authorList>
            <consortium name="US DOE Joint Genome Institute (JGI-PGF)"/>
            <person name="Walter F."/>
            <person name="Albersmeier A."/>
            <person name="Kalinowski J."/>
            <person name="Ruckert C."/>
        </authorList>
    </citation>
    <scope>NUCLEOTIDE SEQUENCE</scope>
    <source>
        <strain evidence="4">NBRC 101628</strain>
    </source>
</reference>
<evidence type="ECO:0000313" key="4">
    <source>
        <dbReference type="EMBL" id="GLP96774.1"/>
    </source>
</evidence>
<dbReference type="Pfam" id="PF13505">
    <property type="entry name" value="OMP_b-brl"/>
    <property type="match status" value="1"/>
</dbReference>
<organism evidence="4 5">
    <name type="scientific">Paraferrimonas sedimenticola</name>
    <dbReference type="NCBI Taxonomy" id="375674"/>
    <lineage>
        <taxon>Bacteria</taxon>
        <taxon>Pseudomonadati</taxon>
        <taxon>Pseudomonadota</taxon>
        <taxon>Gammaproteobacteria</taxon>
        <taxon>Alteromonadales</taxon>
        <taxon>Ferrimonadaceae</taxon>
        <taxon>Paraferrimonas</taxon>
    </lineage>
</organism>
<gene>
    <name evidence="4" type="ORF">GCM10007895_20800</name>
</gene>
<sequence length="188" mass="20683">MKKQILAVVAASVLAGPVMAAENQWFLGAEGGFSTDGFKKGALKEEKRPEFGVRVGKYFADDKARVYATYRGSNLGKKGDRMTGRSLLVSADYLVPLTQSKSVNWFIGGTLGGSQLNNDNVIAPELQSTTVRERQNNFVYGGQTGFKFNLAKHFEMELGYQYLRHNGGKNGIKLDADQRVNLAATFKF</sequence>
<protein>
    <recommendedName>
        <fullName evidence="3">Outer membrane protein beta-barrel domain-containing protein</fullName>
    </recommendedName>
</protein>
<evidence type="ECO:0000313" key="5">
    <source>
        <dbReference type="Proteomes" id="UP001161422"/>
    </source>
</evidence>
<dbReference type="RefSeq" id="WP_095504090.1">
    <property type="nucleotide sequence ID" value="NZ_BSNC01000005.1"/>
</dbReference>
<accession>A0AA37VYA2</accession>
<feature type="domain" description="Outer membrane protein beta-barrel" evidence="3">
    <location>
        <begin position="7"/>
        <end position="188"/>
    </location>
</feature>
<reference evidence="4" key="2">
    <citation type="submission" date="2023-01" db="EMBL/GenBank/DDBJ databases">
        <title>Draft genome sequence of Paraferrimonas sedimenticola strain NBRC 101628.</title>
        <authorList>
            <person name="Sun Q."/>
            <person name="Mori K."/>
        </authorList>
    </citation>
    <scope>NUCLEOTIDE SEQUENCE</scope>
    <source>
        <strain evidence="4">NBRC 101628</strain>
    </source>
</reference>
<feature type="chain" id="PRO_5041379794" description="Outer membrane protein beta-barrel domain-containing protein" evidence="2">
    <location>
        <begin position="21"/>
        <end position="188"/>
    </location>
</feature>
<dbReference type="AlphaFoldDB" id="A0AA37VYA2"/>
<name>A0AA37VYA2_9GAMM</name>
<evidence type="ECO:0000256" key="2">
    <source>
        <dbReference type="SAM" id="SignalP"/>
    </source>
</evidence>
<proteinExistence type="predicted"/>
<dbReference type="EMBL" id="BSNC01000005">
    <property type="protein sequence ID" value="GLP96774.1"/>
    <property type="molecule type" value="Genomic_DNA"/>
</dbReference>
<feature type="signal peptide" evidence="2">
    <location>
        <begin position="1"/>
        <end position="20"/>
    </location>
</feature>
<dbReference type="InterPro" id="IPR027385">
    <property type="entry name" value="Beta-barrel_OMP"/>
</dbReference>
<dbReference type="Gene3D" id="2.40.160.20">
    <property type="match status" value="1"/>
</dbReference>
<evidence type="ECO:0000256" key="1">
    <source>
        <dbReference type="ARBA" id="ARBA00022729"/>
    </source>
</evidence>
<keyword evidence="1 2" id="KW-0732">Signal</keyword>